<comment type="pathway">
    <text evidence="2">Phospholipid metabolism; phosphatidylglycerol biosynthesis; phosphatidylglycerol from CDP-diacylglycerol: step 1/2.</text>
</comment>
<evidence type="ECO:0000256" key="2">
    <source>
        <dbReference type="ARBA" id="ARBA00005042"/>
    </source>
</evidence>
<dbReference type="Gene3D" id="1.20.120.1760">
    <property type="match status" value="1"/>
</dbReference>
<dbReference type="GO" id="GO:0016020">
    <property type="term" value="C:membrane"/>
    <property type="evidence" value="ECO:0007669"/>
    <property type="project" value="UniProtKB-SubCell"/>
</dbReference>
<evidence type="ECO:0000256" key="10">
    <source>
        <dbReference type="ARBA" id="ARBA00023098"/>
    </source>
</evidence>
<keyword evidence="8 17" id="KW-0812">Transmembrane</keyword>
<feature type="transmembrane region" description="Helical" evidence="17">
    <location>
        <begin position="130"/>
        <end position="149"/>
    </location>
</feature>
<comment type="subcellular location">
    <subcellularLocation>
        <location evidence="1">Membrane</location>
        <topology evidence="1">Multi-pass membrane protein</topology>
    </subcellularLocation>
</comment>
<dbReference type="Proteomes" id="UP000319449">
    <property type="component" value="Unassembled WGS sequence"/>
</dbReference>
<evidence type="ECO:0000256" key="13">
    <source>
        <dbReference type="ARBA" id="ARBA00023264"/>
    </source>
</evidence>
<dbReference type="InterPro" id="IPR043130">
    <property type="entry name" value="CDP-OH_PTrfase_TM_dom"/>
</dbReference>
<dbReference type="PIRSF" id="PIRSF000847">
    <property type="entry name" value="Phos_ph_gly_syn"/>
    <property type="match status" value="1"/>
</dbReference>
<sequence>MTSSTSSGTIWNIPNILTLLRIAAIPVIVVMLLSPSRDAGFWAAAVFSAASFTDWLDGYLARRMGIVTVFGKFLDPIADKLIVMAALIMIIPYDRVPAWMVLVILGREIIITGLRGIASSEGIVIAASDLGKFKTIFQIVAIIGLLLHYDYPWFFSVNHPLLVVNMHRVGMFYLWIAFVITVWSGVDYLVKFIRIIAR</sequence>
<keyword evidence="19" id="KW-1185">Reference proteome</keyword>
<dbReference type="InterPro" id="IPR004570">
    <property type="entry name" value="Phosphatidylglycerol_P_synth"/>
</dbReference>
<organism evidence="18 19">
    <name type="scientific">Geobacter argillaceus</name>
    <dbReference type="NCBI Taxonomy" id="345631"/>
    <lineage>
        <taxon>Bacteria</taxon>
        <taxon>Pseudomonadati</taxon>
        <taxon>Thermodesulfobacteriota</taxon>
        <taxon>Desulfuromonadia</taxon>
        <taxon>Geobacterales</taxon>
        <taxon>Geobacteraceae</taxon>
        <taxon>Geobacter</taxon>
    </lineage>
</organism>
<keyword evidence="6" id="KW-0444">Lipid biosynthesis</keyword>
<keyword evidence="12" id="KW-0594">Phospholipid biosynthesis</keyword>
<dbReference type="AlphaFoldDB" id="A0A562VP77"/>
<feature type="transmembrane region" description="Helical" evidence="17">
    <location>
        <begin position="169"/>
        <end position="190"/>
    </location>
</feature>
<comment type="caution">
    <text evidence="18">The sequence shown here is derived from an EMBL/GenBank/DDBJ whole genome shotgun (WGS) entry which is preliminary data.</text>
</comment>
<keyword evidence="11 17" id="KW-0472">Membrane</keyword>
<evidence type="ECO:0000256" key="1">
    <source>
        <dbReference type="ARBA" id="ARBA00004141"/>
    </source>
</evidence>
<evidence type="ECO:0000256" key="7">
    <source>
        <dbReference type="ARBA" id="ARBA00022679"/>
    </source>
</evidence>
<name>A0A562VP77_9BACT</name>
<dbReference type="PROSITE" id="PS00379">
    <property type="entry name" value="CDP_ALCOHOL_P_TRANSF"/>
    <property type="match status" value="1"/>
</dbReference>
<dbReference type="InterPro" id="IPR048254">
    <property type="entry name" value="CDP_ALCOHOL_P_TRANSF_CS"/>
</dbReference>
<dbReference type="PANTHER" id="PTHR14269:SF62">
    <property type="entry name" value="CDP-DIACYLGLYCEROL--GLYCEROL-3-PHOSPHATE 3-PHOSPHATIDYLTRANSFERASE 1, CHLOROPLASTIC"/>
    <property type="match status" value="1"/>
</dbReference>
<evidence type="ECO:0000256" key="14">
    <source>
        <dbReference type="ARBA" id="ARBA00048586"/>
    </source>
</evidence>
<reference evidence="18 19" key="1">
    <citation type="submission" date="2019-07" db="EMBL/GenBank/DDBJ databases">
        <title>Genomic Encyclopedia of Archaeal and Bacterial Type Strains, Phase II (KMG-II): from individual species to whole genera.</title>
        <authorList>
            <person name="Goeker M."/>
        </authorList>
    </citation>
    <scope>NUCLEOTIDE SEQUENCE [LARGE SCALE GENOMIC DNA]</scope>
    <source>
        <strain evidence="18 19">ATCC BAA-1139</strain>
    </source>
</reference>
<evidence type="ECO:0000256" key="5">
    <source>
        <dbReference type="ARBA" id="ARBA00014944"/>
    </source>
</evidence>
<dbReference type="RefSeq" id="WP_145019944.1">
    <property type="nucleotide sequence ID" value="NZ_VLLN01000006.1"/>
</dbReference>
<evidence type="ECO:0000313" key="18">
    <source>
        <dbReference type="EMBL" id="TWJ19796.1"/>
    </source>
</evidence>
<dbReference type="GO" id="GO:0046474">
    <property type="term" value="P:glycerophospholipid biosynthetic process"/>
    <property type="evidence" value="ECO:0007669"/>
    <property type="project" value="TreeGrafter"/>
</dbReference>
<protein>
    <recommendedName>
        <fullName evidence="5 15">CDP-diacylglycerol--glycerol-3-phosphate 3-phosphatidyltransferase</fullName>
        <ecNumber evidence="4 15">2.7.8.5</ecNumber>
    </recommendedName>
</protein>
<keyword evidence="9 17" id="KW-1133">Transmembrane helix</keyword>
<evidence type="ECO:0000256" key="15">
    <source>
        <dbReference type="NCBIfam" id="TIGR00560"/>
    </source>
</evidence>
<evidence type="ECO:0000256" key="11">
    <source>
        <dbReference type="ARBA" id="ARBA00023136"/>
    </source>
</evidence>
<dbReference type="EC" id="2.7.8.5" evidence="4 15"/>
<comment type="catalytic activity">
    <reaction evidence="14">
        <text>a CDP-1,2-diacyl-sn-glycerol + sn-glycerol 3-phosphate = a 1,2-diacyl-sn-glycero-3-phospho-(1'-sn-glycero-3'-phosphate) + CMP + H(+)</text>
        <dbReference type="Rhea" id="RHEA:12593"/>
        <dbReference type="ChEBI" id="CHEBI:15378"/>
        <dbReference type="ChEBI" id="CHEBI:57597"/>
        <dbReference type="ChEBI" id="CHEBI:58332"/>
        <dbReference type="ChEBI" id="CHEBI:60110"/>
        <dbReference type="ChEBI" id="CHEBI:60377"/>
        <dbReference type="EC" id="2.7.8.5"/>
    </reaction>
</comment>
<evidence type="ECO:0000256" key="16">
    <source>
        <dbReference type="RuleBase" id="RU003750"/>
    </source>
</evidence>
<gene>
    <name evidence="18" type="ORF">JN12_01280</name>
</gene>
<feature type="transmembrane region" description="Helical" evidence="17">
    <location>
        <begin position="73"/>
        <end position="93"/>
    </location>
</feature>
<evidence type="ECO:0000256" key="17">
    <source>
        <dbReference type="SAM" id="Phobius"/>
    </source>
</evidence>
<comment type="similarity">
    <text evidence="3 16">Belongs to the CDP-alcohol phosphatidyltransferase class-I family.</text>
</comment>
<keyword evidence="7 16" id="KW-0808">Transferase</keyword>
<keyword evidence="13" id="KW-1208">Phospholipid metabolism</keyword>
<dbReference type="InterPro" id="IPR000462">
    <property type="entry name" value="CDP-OH_P_trans"/>
</dbReference>
<proteinExistence type="inferred from homology"/>
<evidence type="ECO:0000256" key="9">
    <source>
        <dbReference type="ARBA" id="ARBA00022989"/>
    </source>
</evidence>
<evidence type="ECO:0000313" key="19">
    <source>
        <dbReference type="Proteomes" id="UP000319449"/>
    </source>
</evidence>
<accession>A0A562VP77</accession>
<dbReference type="GO" id="GO:0008444">
    <property type="term" value="F:CDP-diacylglycerol-glycerol-3-phosphate 3-phosphatidyltransferase activity"/>
    <property type="evidence" value="ECO:0007669"/>
    <property type="project" value="UniProtKB-UniRule"/>
</dbReference>
<feature type="transmembrane region" description="Helical" evidence="17">
    <location>
        <begin position="12"/>
        <end position="33"/>
    </location>
</feature>
<evidence type="ECO:0000256" key="3">
    <source>
        <dbReference type="ARBA" id="ARBA00010441"/>
    </source>
</evidence>
<keyword evidence="10" id="KW-0443">Lipid metabolism</keyword>
<dbReference type="Pfam" id="PF01066">
    <property type="entry name" value="CDP-OH_P_transf"/>
    <property type="match status" value="1"/>
</dbReference>
<evidence type="ECO:0000256" key="8">
    <source>
        <dbReference type="ARBA" id="ARBA00022692"/>
    </source>
</evidence>
<dbReference type="OrthoDB" id="9796672at2"/>
<evidence type="ECO:0000256" key="12">
    <source>
        <dbReference type="ARBA" id="ARBA00023209"/>
    </source>
</evidence>
<evidence type="ECO:0000256" key="6">
    <source>
        <dbReference type="ARBA" id="ARBA00022516"/>
    </source>
</evidence>
<dbReference type="NCBIfam" id="TIGR00560">
    <property type="entry name" value="pgsA"/>
    <property type="match status" value="1"/>
</dbReference>
<feature type="transmembrane region" description="Helical" evidence="17">
    <location>
        <begin position="39"/>
        <end position="61"/>
    </location>
</feature>
<dbReference type="EMBL" id="VLLN01000006">
    <property type="protein sequence ID" value="TWJ19796.1"/>
    <property type="molecule type" value="Genomic_DNA"/>
</dbReference>
<dbReference type="PANTHER" id="PTHR14269">
    <property type="entry name" value="CDP-DIACYLGLYCEROL--GLYCEROL-3-PHOSPHATE 3-PHOSPHATIDYLTRANSFERASE-RELATED"/>
    <property type="match status" value="1"/>
</dbReference>
<dbReference type="InterPro" id="IPR050324">
    <property type="entry name" value="CDP-alcohol_PTase-I"/>
</dbReference>
<evidence type="ECO:0000256" key="4">
    <source>
        <dbReference type="ARBA" id="ARBA00013170"/>
    </source>
</evidence>